<dbReference type="PANTHER" id="PTHR24567">
    <property type="entry name" value="CRP FAMILY TRANSCRIPTIONAL REGULATORY PROTEIN"/>
    <property type="match status" value="1"/>
</dbReference>
<dbReference type="GO" id="GO:0003700">
    <property type="term" value="F:DNA-binding transcription factor activity"/>
    <property type="evidence" value="ECO:0007669"/>
    <property type="project" value="TreeGrafter"/>
</dbReference>
<sequence length="223" mass="25111">MSRRVRDIDANQDLISEGDSPEDVHLILEGFAVRYKLTTQGRRQILAYMIAGDFCDVHVTLLRRMDHGIRTLRPSRVVRISPGTLLEILERQPAIARAIWLCGLVDEATQREWLVNVGQRSAPQRIAHLFCEMHVRMGIVGLTSNGSFELPLTQEELGDTMGLSNVHVNRSLKELRESELVTLRNGQIVISDVDRLKAFSGFDPSYLHLERTAPFAPADTDIA</sequence>
<name>A0A7W6H4P9_9HYPH</name>
<dbReference type="InterPro" id="IPR036390">
    <property type="entry name" value="WH_DNA-bd_sf"/>
</dbReference>
<accession>A0A7W6H4P9</accession>
<dbReference type="Proteomes" id="UP000542776">
    <property type="component" value="Unassembled WGS sequence"/>
</dbReference>
<dbReference type="InterPro" id="IPR050397">
    <property type="entry name" value="Env_Response_Regulators"/>
</dbReference>
<dbReference type="RefSeq" id="WP_312857425.1">
    <property type="nucleotide sequence ID" value="NZ_JACIEK010000002.1"/>
</dbReference>
<dbReference type="InterPro" id="IPR014710">
    <property type="entry name" value="RmlC-like_jellyroll"/>
</dbReference>
<dbReference type="InterPro" id="IPR018490">
    <property type="entry name" value="cNMP-bd_dom_sf"/>
</dbReference>
<dbReference type="PROSITE" id="PS51063">
    <property type="entry name" value="HTH_CRP_2"/>
    <property type="match status" value="1"/>
</dbReference>
<dbReference type="Gene3D" id="1.10.10.10">
    <property type="entry name" value="Winged helix-like DNA-binding domain superfamily/Winged helix DNA-binding domain"/>
    <property type="match status" value="1"/>
</dbReference>
<proteinExistence type="predicted"/>
<evidence type="ECO:0000313" key="5">
    <source>
        <dbReference type="EMBL" id="MBB3997639.1"/>
    </source>
</evidence>
<keyword evidence="1" id="KW-0805">Transcription regulation</keyword>
<keyword evidence="3" id="KW-0804">Transcription</keyword>
<dbReference type="Pfam" id="PF00027">
    <property type="entry name" value="cNMP_binding"/>
    <property type="match status" value="1"/>
</dbReference>
<dbReference type="SMART" id="SM00419">
    <property type="entry name" value="HTH_CRP"/>
    <property type="match status" value="1"/>
</dbReference>
<evidence type="ECO:0000256" key="2">
    <source>
        <dbReference type="ARBA" id="ARBA00023125"/>
    </source>
</evidence>
<keyword evidence="2" id="KW-0238">DNA-binding</keyword>
<dbReference type="SUPFAM" id="SSF51206">
    <property type="entry name" value="cAMP-binding domain-like"/>
    <property type="match status" value="1"/>
</dbReference>
<comment type="caution">
    <text evidence="5">The sequence shown here is derived from an EMBL/GenBank/DDBJ whole genome shotgun (WGS) entry which is preliminary data.</text>
</comment>
<dbReference type="GO" id="GO:0005829">
    <property type="term" value="C:cytosol"/>
    <property type="evidence" value="ECO:0007669"/>
    <property type="project" value="TreeGrafter"/>
</dbReference>
<dbReference type="EMBL" id="JACIEK010000002">
    <property type="protein sequence ID" value="MBB3997639.1"/>
    <property type="molecule type" value="Genomic_DNA"/>
</dbReference>
<evidence type="ECO:0000256" key="3">
    <source>
        <dbReference type="ARBA" id="ARBA00023163"/>
    </source>
</evidence>
<dbReference type="InterPro" id="IPR036388">
    <property type="entry name" value="WH-like_DNA-bd_sf"/>
</dbReference>
<evidence type="ECO:0000256" key="1">
    <source>
        <dbReference type="ARBA" id="ARBA00023015"/>
    </source>
</evidence>
<dbReference type="InterPro" id="IPR000595">
    <property type="entry name" value="cNMP-bd_dom"/>
</dbReference>
<evidence type="ECO:0000313" key="6">
    <source>
        <dbReference type="Proteomes" id="UP000542776"/>
    </source>
</evidence>
<feature type="domain" description="HTH crp-type" evidence="4">
    <location>
        <begin position="120"/>
        <end position="194"/>
    </location>
</feature>
<dbReference type="CDD" id="cd00038">
    <property type="entry name" value="CAP_ED"/>
    <property type="match status" value="1"/>
</dbReference>
<dbReference type="GO" id="GO:0003677">
    <property type="term" value="F:DNA binding"/>
    <property type="evidence" value="ECO:0007669"/>
    <property type="project" value="UniProtKB-KW"/>
</dbReference>
<organism evidence="5 6">
    <name type="scientific">Aureimonas pseudogalii</name>
    <dbReference type="NCBI Taxonomy" id="1744844"/>
    <lineage>
        <taxon>Bacteria</taxon>
        <taxon>Pseudomonadati</taxon>
        <taxon>Pseudomonadota</taxon>
        <taxon>Alphaproteobacteria</taxon>
        <taxon>Hyphomicrobiales</taxon>
        <taxon>Aurantimonadaceae</taxon>
        <taxon>Aureimonas</taxon>
    </lineage>
</organism>
<dbReference type="PANTHER" id="PTHR24567:SF68">
    <property type="entry name" value="DNA-BINDING TRANSCRIPTIONAL DUAL REGULATOR CRP"/>
    <property type="match status" value="1"/>
</dbReference>
<dbReference type="InterPro" id="IPR012318">
    <property type="entry name" value="HTH_CRP"/>
</dbReference>
<gene>
    <name evidence="5" type="ORF">GGR04_001475</name>
</gene>
<dbReference type="Gene3D" id="2.60.120.10">
    <property type="entry name" value="Jelly Rolls"/>
    <property type="match status" value="1"/>
</dbReference>
<reference evidence="5 6" key="1">
    <citation type="submission" date="2020-08" db="EMBL/GenBank/DDBJ databases">
        <title>Genomic Encyclopedia of Type Strains, Phase IV (KMG-IV): sequencing the most valuable type-strain genomes for metagenomic binning, comparative biology and taxonomic classification.</title>
        <authorList>
            <person name="Goeker M."/>
        </authorList>
    </citation>
    <scope>NUCLEOTIDE SEQUENCE [LARGE SCALE GENOMIC DNA]</scope>
    <source>
        <strain evidence="5 6">DSM 102238</strain>
    </source>
</reference>
<evidence type="ECO:0000259" key="4">
    <source>
        <dbReference type="PROSITE" id="PS51063"/>
    </source>
</evidence>
<dbReference type="SUPFAM" id="SSF46785">
    <property type="entry name" value="Winged helix' DNA-binding domain"/>
    <property type="match status" value="1"/>
</dbReference>
<keyword evidence="6" id="KW-1185">Reference proteome</keyword>
<dbReference type="AlphaFoldDB" id="A0A7W6H4P9"/>
<protein>
    <submittedName>
        <fullName evidence="5">CRP-like cAMP-binding protein</fullName>
    </submittedName>
</protein>
<dbReference type="Pfam" id="PF13545">
    <property type="entry name" value="HTH_Crp_2"/>
    <property type="match status" value="1"/>
</dbReference>